<feature type="compositionally biased region" description="Basic and acidic residues" evidence="1">
    <location>
        <begin position="35"/>
        <end position="55"/>
    </location>
</feature>
<proteinExistence type="predicted"/>
<dbReference type="CTD" id="8343364"/>
<keyword evidence="2" id="KW-1185">Reference proteome</keyword>
<evidence type="ECO:0000313" key="3">
    <source>
        <dbReference type="WBParaSite" id="Smp_166740.1"/>
    </source>
</evidence>
<dbReference type="RefSeq" id="XP_018653668.1">
    <property type="nucleotide sequence ID" value="XM_018798758.1"/>
</dbReference>
<name>G4VN33_SCHMA</name>
<dbReference type="HOGENOM" id="CLU_2760972_0_0_1"/>
<organism evidence="2 3">
    <name type="scientific">Schistosoma mansoni</name>
    <name type="common">Blood fluke</name>
    <dbReference type="NCBI Taxonomy" id="6183"/>
    <lineage>
        <taxon>Eukaryota</taxon>
        <taxon>Metazoa</taxon>
        <taxon>Spiralia</taxon>
        <taxon>Lophotrochozoa</taxon>
        <taxon>Platyhelminthes</taxon>
        <taxon>Trematoda</taxon>
        <taxon>Digenea</taxon>
        <taxon>Strigeidida</taxon>
        <taxon>Schistosomatoidea</taxon>
        <taxon>Schistosomatidae</taxon>
        <taxon>Schistosoma</taxon>
    </lineage>
</organism>
<dbReference type="Proteomes" id="UP000008854">
    <property type="component" value="Unassembled WGS sequence"/>
</dbReference>
<reference evidence="3" key="2">
    <citation type="submission" date="2018-12" db="UniProtKB">
        <authorList>
            <consortium name="WormBaseParasite"/>
        </authorList>
    </citation>
    <scope>IDENTIFICATION</scope>
    <source>
        <strain evidence="3">Puerto Rican</strain>
    </source>
</reference>
<evidence type="ECO:0000256" key="1">
    <source>
        <dbReference type="SAM" id="MobiDB-lite"/>
    </source>
</evidence>
<dbReference type="GeneID" id="8343364"/>
<reference evidence="2" key="1">
    <citation type="journal article" date="2012" name="PLoS Negl. Trop. Dis.">
        <title>A systematically improved high quality genome and transcriptome of the human blood fluke Schistosoma mansoni.</title>
        <authorList>
            <person name="Protasio A.V."/>
            <person name="Tsai I.J."/>
            <person name="Babbage A."/>
            <person name="Nichol S."/>
            <person name="Hunt M."/>
            <person name="Aslett M.A."/>
            <person name="De Silva N."/>
            <person name="Velarde G.S."/>
            <person name="Anderson T.J."/>
            <person name="Clark R.C."/>
            <person name="Davidson C."/>
            <person name="Dillon G.P."/>
            <person name="Holroyd N.E."/>
            <person name="LoVerde P.T."/>
            <person name="Lloyd C."/>
            <person name="McQuillan J."/>
            <person name="Oliveira G."/>
            <person name="Otto T.D."/>
            <person name="Parker-Manuel S.J."/>
            <person name="Quail M.A."/>
            <person name="Wilson R.A."/>
            <person name="Zerlotini A."/>
            <person name="Dunne D.W."/>
            <person name="Berriman M."/>
        </authorList>
    </citation>
    <scope>NUCLEOTIDE SEQUENCE [LARGE SCALE GENOMIC DNA]</scope>
    <source>
        <strain evidence="2">Puerto Rican</strain>
    </source>
</reference>
<dbReference type="InParanoid" id="G4VN33"/>
<feature type="region of interest" description="Disordered" evidence="1">
    <location>
        <begin position="25"/>
        <end position="55"/>
    </location>
</feature>
<protein>
    <submittedName>
        <fullName evidence="3">Ovule protein</fullName>
    </submittedName>
</protein>
<dbReference type="AlphaFoldDB" id="G4VN33"/>
<dbReference type="KEGG" id="smm:Smp_166740"/>
<evidence type="ECO:0000313" key="2">
    <source>
        <dbReference type="Proteomes" id="UP000008854"/>
    </source>
</evidence>
<accession>G4VN33</accession>
<dbReference type="WBParaSite" id="Smp_166740.1">
    <property type="protein sequence ID" value="Smp_166740.1"/>
    <property type="gene ID" value="Smp_166740"/>
</dbReference>
<sequence>MLSLPNKQQRDAERTNQFVLRNLGVSTSTNPNKYHMKDHPDCSEQGKKDRKGEMSKEMLEICEPIVVDER</sequence>